<keyword evidence="7" id="KW-0862">Zinc</keyword>
<evidence type="ECO:0000256" key="5">
    <source>
        <dbReference type="ARBA" id="ARBA00022753"/>
    </source>
</evidence>
<evidence type="ECO:0000256" key="2">
    <source>
        <dbReference type="ARBA" id="ARBA00008597"/>
    </source>
</evidence>
<dbReference type="GO" id="GO:0005769">
    <property type="term" value="C:early endosome"/>
    <property type="evidence" value="ECO:0007669"/>
    <property type="project" value="TreeGrafter"/>
</dbReference>
<dbReference type="Gene3D" id="1.20.5.1940">
    <property type="match status" value="1"/>
</dbReference>
<feature type="region of interest" description="Disordered" evidence="9">
    <location>
        <begin position="324"/>
        <end position="353"/>
    </location>
</feature>
<dbReference type="GO" id="GO:0007034">
    <property type="term" value="P:vacuolar transport"/>
    <property type="evidence" value="ECO:0007669"/>
    <property type="project" value="UniProtKB-ARBA"/>
</dbReference>
<feature type="compositionally biased region" description="Low complexity" evidence="9">
    <location>
        <begin position="654"/>
        <end position="675"/>
    </location>
</feature>
<comment type="similarity">
    <text evidence="2">Belongs to the VPS27 family.</text>
</comment>
<dbReference type="InterPro" id="IPR003903">
    <property type="entry name" value="UIM_dom"/>
</dbReference>
<feature type="region of interest" description="Disordered" evidence="9">
    <location>
        <begin position="235"/>
        <end position="264"/>
    </location>
</feature>
<comment type="caution">
    <text evidence="12">The sequence shown here is derived from an EMBL/GenBank/DDBJ whole genome shotgun (WGS) entry which is preliminary data.</text>
</comment>
<organism evidence="12 13">
    <name type="scientific">Coemansia biformis</name>
    <dbReference type="NCBI Taxonomy" id="1286918"/>
    <lineage>
        <taxon>Eukaryota</taxon>
        <taxon>Fungi</taxon>
        <taxon>Fungi incertae sedis</taxon>
        <taxon>Zoopagomycota</taxon>
        <taxon>Kickxellomycotina</taxon>
        <taxon>Kickxellomycetes</taxon>
        <taxon>Kickxellales</taxon>
        <taxon>Kickxellaceae</taxon>
        <taxon>Coemansia</taxon>
    </lineage>
</organism>
<dbReference type="SUPFAM" id="SSF57903">
    <property type="entry name" value="FYVE/PHD zinc finger"/>
    <property type="match status" value="1"/>
</dbReference>
<feature type="region of interest" description="Disordered" evidence="9">
    <location>
        <begin position="642"/>
        <end position="694"/>
    </location>
</feature>
<dbReference type="GO" id="GO:0010008">
    <property type="term" value="C:endosome membrane"/>
    <property type="evidence" value="ECO:0007669"/>
    <property type="project" value="UniProtKB-SubCell"/>
</dbReference>
<dbReference type="AlphaFoldDB" id="A0A9W7Y9S8"/>
<dbReference type="SMART" id="SM00288">
    <property type="entry name" value="VHS"/>
    <property type="match status" value="1"/>
</dbReference>
<evidence type="ECO:0000256" key="1">
    <source>
        <dbReference type="ARBA" id="ARBA00004125"/>
    </source>
</evidence>
<comment type="subcellular location">
    <subcellularLocation>
        <location evidence="1">Endosome membrane</location>
        <topology evidence="1">Peripheral membrane protein</topology>
        <orientation evidence="1">Cytoplasmic side</orientation>
    </subcellularLocation>
</comment>
<reference evidence="12" key="1">
    <citation type="submission" date="2022-07" db="EMBL/GenBank/DDBJ databases">
        <title>Phylogenomic reconstructions and comparative analyses of Kickxellomycotina fungi.</title>
        <authorList>
            <person name="Reynolds N.K."/>
            <person name="Stajich J.E."/>
            <person name="Barry K."/>
            <person name="Grigoriev I.V."/>
            <person name="Crous P."/>
            <person name="Smith M.E."/>
        </authorList>
    </citation>
    <scope>NUCLEOTIDE SEQUENCE</scope>
    <source>
        <strain evidence="12">BCRC 34381</strain>
    </source>
</reference>
<dbReference type="GO" id="GO:0032456">
    <property type="term" value="P:endocytic recycling"/>
    <property type="evidence" value="ECO:0007669"/>
    <property type="project" value="TreeGrafter"/>
</dbReference>
<dbReference type="EMBL" id="JANBOI010000142">
    <property type="protein sequence ID" value="KAJ1733414.1"/>
    <property type="molecule type" value="Genomic_DNA"/>
</dbReference>
<evidence type="ECO:0000259" key="11">
    <source>
        <dbReference type="PROSITE" id="PS50179"/>
    </source>
</evidence>
<keyword evidence="4" id="KW-0479">Metal-binding</keyword>
<accession>A0A9W7Y9S8</accession>
<feature type="region of interest" description="Disordered" evidence="9">
    <location>
        <begin position="546"/>
        <end position="621"/>
    </location>
</feature>
<dbReference type="PROSITE" id="PS50178">
    <property type="entry name" value="ZF_FYVE"/>
    <property type="match status" value="1"/>
</dbReference>
<dbReference type="Gene3D" id="1.25.40.90">
    <property type="match status" value="1"/>
</dbReference>
<dbReference type="Pfam" id="PF00790">
    <property type="entry name" value="VHS"/>
    <property type="match status" value="1"/>
</dbReference>
<dbReference type="Pfam" id="PF01363">
    <property type="entry name" value="FYVE"/>
    <property type="match status" value="1"/>
</dbReference>
<feature type="domain" description="FYVE-type" evidence="10">
    <location>
        <begin position="169"/>
        <end position="229"/>
    </location>
</feature>
<evidence type="ECO:0000256" key="4">
    <source>
        <dbReference type="ARBA" id="ARBA00022723"/>
    </source>
</evidence>
<dbReference type="InterPro" id="IPR002014">
    <property type="entry name" value="VHS_dom"/>
</dbReference>
<evidence type="ECO:0000256" key="3">
    <source>
        <dbReference type="ARBA" id="ARBA00017753"/>
    </source>
</evidence>
<dbReference type="InterPro" id="IPR017073">
    <property type="entry name" value="HGS/VPS27"/>
</dbReference>
<evidence type="ECO:0000256" key="6">
    <source>
        <dbReference type="ARBA" id="ARBA00022771"/>
    </source>
</evidence>
<evidence type="ECO:0000256" key="7">
    <source>
        <dbReference type="ARBA" id="ARBA00022833"/>
    </source>
</evidence>
<proteinExistence type="inferred from homology"/>
<sequence>MVMRFFYGSPIEDDIGRLTAEDVPSHELDIAEALNFADKVRSKEYGAKDVAHALRSRLEYPNPNVQILALSLTDICVKNGGHLIQLELARREFIDAVVGLLESKTGRDHELRQLILRLVQEWAALFRGNSEMGYVGGVMERMKRTGHSFPRLSAPASSAMVDTATAPEWVDSPVCQRCRTAFTLTNRKHHCRNCGMCFCNDCSSNNTPIPRFAYYDQVRVCHGCYLRLKKIVPDAEGSDDTRRRSDSRPSPLRAPASGDDEDENLKRAIELSLQEAQKRPNYAEYTLKGVADAPAAPAISAQAPPPAVAAPPAHATITRTSTTQYPAVSSEPYPLTSAPSNAPAAAADDEEDDPDLRAAIEASLRDMPGAGAVPDYMQPADNSRFAPAQAHASADAFEDDAPLSAFMPAVAVSDEDDGSPLSVAERENVQLFDALLTRIRDGGQDIRFDPQVQYLRESIQQLHPRITGAIESVDQKHREFIKLHDRIVTAIKIYDQLLDKRLRSSTYVGASPSPAAAPPHLQSLYPAVPAHQAVFGSAAQSQYPLSTNPPFYQHDSAPPAAYAPRPEQHSATDPHFLPGQQPMISSQPALSDMHAPGTADYTAAPSHPSAALAQHTGTSAPGMRTLSAGAYAVPPPISHVPSIPALQPTAKTHAAQASPLAASAPAASAPILAPATQPQSEPEPEPEEALLIEF</sequence>
<dbReference type="GO" id="GO:0035091">
    <property type="term" value="F:phosphatidylinositol binding"/>
    <property type="evidence" value="ECO:0007669"/>
    <property type="project" value="InterPro"/>
</dbReference>
<dbReference type="Gene3D" id="6.10.140.100">
    <property type="match status" value="1"/>
</dbReference>
<name>A0A9W7Y9S8_9FUNG</name>
<evidence type="ECO:0000259" key="10">
    <source>
        <dbReference type="PROSITE" id="PS50178"/>
    </source>
</evidence>
<evidence type="ECO:0000256" key="9">
    <source>
        <dbReference type="SAM" id="MobiDB-lite"/>
    </source>
</evidence>
<dbReference type="PROSITE" id="PS50330">
    <property type="entry name" value="UIM"/>
    <property type="match status" value="2"/>
</dbReference>
<dbReference type="SUPFAM" id="SSF48464">
    <property type="entry name" value="ENTH/VHS domain"/>
    <property type="match status" value="1"/>
</dbReference>
<dbReference type="OrthoDB" id="957735at2759"/>
<dbReference type="Pfam" id="PF02809">
    <property type="entry name" value="UIM"/>
    <property type="match status" value="2"/>
</dbReference>
<dbReference type="InterPro" id="IPR011011">
    <property type="entry name" value="Znf_FYVE_PHD"/>
</dbReference>
<dbReference type="PANTHER" id="PTHR46275">
    <property type="entry name" value="HEPATOCYTE GROWTH FACTOR-REGULATED TYROSINE KINASE SUBSTRATE"/>
    <property type="match status" value="1"/>
</dbReference>
<dbReference type="InterPro" id="IPR013083">
    <property type="entry name" value="Znf_RING/FYVE/PHD"/>
</dbReference>
<dbReference type="SMART" id="SM00726">
    <property type="entry name" value="UIM"/>
    <property type="match status" value="2"/>
</dbReference>
<dbReference type="SMART" id="SM00064">
    <property type="entry name" value="FYVE"/>
    <property type="match status" value="1"/>
</dbReference>
<dbReference type="PROSITE" id="PS50179">
    <property type="entry name" value="VHS"/>
    <property type="match status" value="1"/>
</dbReference>
<gene>
    <name evidence="12" type="primary">VPS27</name>
    <name evidence="12" type="ORF">LPJ61_001573</name>
</gene>
<evidence type="ECO:0000256" key="8">
    <source>
        <dbReference type="PROSITE-ProRule" id="PRU00091"/>
    </source>
</evidence>
<evidence type="ECO:0000313" key="13">
    <source>
        <dbReference type="Proteomes" id="UP001143981"/>
    </source>
</evidence>
<keyword evidence="6 8" id="KW-0863">Zinc-finger</keyword>
<dbReference type="GO" id="GO:0031623">
    <property type="term" value="P:receptor internalization"/>
    <property type="evidence" value="ECO:0007669"/>
    <property type="project" value="TreeGrafter"/>
</dbReference>
<keyword evidence="5" id="KW-0967">Endosome</keyword>
<dbReference type="GO" id="GO:0008270">
    <property type="term" value="F:zinc ion binding"/>
    <property type="evidence" value="ECO:0007669"/>
    <property type="project" value="UniProtKB-KW"/>
</dbReference>
<feature type="domain" description="VHS" evidence="11">
    <location>
        <begin position="20"/>
        <end position="150"/>
    </location>
</feature>
<dbReference type="InterPro" id="IPR000306">
    <property type="entry name" value="Znf_FYVE"/>
</dbReference>
<dbReference type="SUPFAM" id="SSF89009">
    <property type="entry name" value="GAT-like domain"/>
    <property type="match status" value="1"/>
</dbReference>
<dbReference type="InterPro" id="IPR008942">
    <property type="entry name" value="ENTH_VHS"/>
</dbReference>
<dbReference type="Proteomes" id="UP001143981">
    <property type="component" value="Unassembled WGS sequence"/>
</dbReference>
<keyword evidence="13" id="KW-1185">Reference proteome</keyword>
<feature type="compositionally biased region" description="Low complexity" evidence="9">
    <location>
        <begin position="248"/>
        <end position="257"/>
    </location>
</feature>
<dbReference type="InterPro" id="IPR017455">
    <property type="entry name" value="Znf_FYVE-rel"/>
</dbReference>
<dbReference type="Gene3D" id="3.30.40.10">
    <property type="entry name" value="Zinc/RING finger domain, C3HC4 (zinc finger)"/>
    <property type="match status" value="1"/>
</dbReference>
<dbReference type="GO" id="GO:0043130">
    <property type="term" value="F:ubiquitin binding"/>
    <property type="evidence" value="ECO:0007669"/>
    <property type="project" value="InterPro"/>
</dbReference>
<protein>
    <recommendedName>
        <fullName evidence="3">Vacuolar protein sorting-associated protein 27</fullName>
    </recommendedName>
</protein>
<dbReference type="PANTHER" id="PTHR46275:SF1">
    <property type="entry name" value="HEPATOCYTE GROWTH FACTOR-REGULATED TYROSINE KINASE SUBSTRATE"/>
    <property type="match status" value="1"/>
</dbReference>
<feature type="compositionally biased region" description="Acidic residues" evidence="9">
    <location>
        <begin position="682"/>
        <end position="694"/>
    </location>
</feature>
<evidence type="ECO:0000313" key="12">
    <source>
        <dbReference type="EMBL" id="KAJ1733414.1"/>
    </source>
</evidence>